<evidence type="ECO:0000313" key="1">
    <source>
        <dbReference type="EMBL" id="CEG47793.1"/>
    </source>
</evidence>
<dbReference type="OrthoDB" id="114251at2759"/>
<dbReference type="EMBL" id="CCYD01002864">
    <property type="protein sequence ID" value="CEG47793.1"/>
    <property type="molecule type" value="Genomic_DNA"/>
</dbReference>
<dbReference type="RefSeq" id="XP_024584162.1">
    <property type="nucleotide sequence ID" value="XM_024718799.1"/>
</dbReference>
<protein>
    <submittedName>
        <fullName evidence="1">Uncharacterized protein</fullName>
    </submittedName>
</protein>
<dbReference type="Proteomes" id="UP000054928">
    <property type="component" value="Unassembled WGS sequence"/>
</dbReference>
<dbReference type="OMA" id="WELDACE"/>
<dbReference type="AlphaFoldDB" id="A0A0P1AZI6"/>
<keyword evidence="2" id="KW-1185">Reference proteome</keyword>
<dbReference type="GeneID" id="36400183"/>
<accession>A0A0P1AZI6</accession>
<evidence type="ECO:0000313" key="2">
    <source>
        <dbReference type="Proteomes" id="UP000054928"/>
    </source>
</evidence>
<proteinExistence type="predicted"/>
<sequence>MRSTQKAATAYSDAFQCTNIQSQDPTKLAQFCVDHFSAREASILKLTKTQPMVRASVNLRSFNTRQIGERCLSTHRLLFGRPLWAGASPRPRKRKHTVDSTVDFSNTEPLPTVDELLELQLSGMFNVTSRTNRTSEYDNSLMDVAMDFETEVQSTATEESFELLWELDACEDSGDVTCRGRNKEMHLLNADTKTSELSSTM</sequence>
<reference evidence="2" key="1">
    <citation type="submission" date="2014-09" db="EMBL/GenBank/DDBJ databases">
        <authorList>
            <person name="Sharma Rahul"/>
            <person name="Thines Marco"/>
        </authorList>
    </citation>
    <scope>NUCLEOTIDE SEQUENCE [LARGE SCALE GENOMIC DNA]</scope>
</reference>
<organism evidence="1 2">
    <name type="scientific">Plasmopara halstedii</name>
    <name type="common">Downy mildew of sunflower</name>
    <dbReference type="NCBI Taxonomy" id="4781"/>
    <lineage>
        <taxon>Eukaryota</taxon>
        <taxon>Sar</taxon>
        <taxon>Stramenopiles</taxon>
        <taxon>Oomycota</taxon>
        <taxon>Peronosporomycetes</taxon>
        <taxon>Peronosporales</taxon>
        <taxon>Peronosporaceae</taxon>
        <taxon>Plasmopara</taxon>
    </lineage>
</organism>
<name>A0A0P1AZI6_PLAHL</name>